<accession>A0A674IQF3</accession>
<protein>
    <recommendedName>
        <fullName evidence="7">Immunoglobulin domain-containing protein</fullName>
    </recommendedName>
</protein>
<reference evidence="8" key="2">
    <citation type="submission" date="2025-09" db="UniProtKB">
        <authorList>
            <consortium name="Ensembl"/>
        </authorList>
    </citation>
    <scope>IDENTIFICATION</scope>
</reference>
<reference evidence="8" key="1">
    <citation type="submission" date="2025-08" db="UniProtKB">
        <authorList>
            <consortium name="Ensembl"/>
        </authorList>
    </citation>
    <scope>IDENTIFICATION</scope>
</reference>
<evidence type="ECO:0000256" key="3">
    <source>
        <dbReference type="ARBA" id="ARBA00023157"/>
    </source>
</evidence>
<sequence>MPLRAAYLELHHPAGARQAAVHEREAPPPRMLPVWWHGWGGGGQDTEGAGPEGVMAVGGAVTIQCKCRCQGMRVVLYKGGDPTPLRYMDNAGDVAEFPISNVTQQDSGRYTCRSGSTSQPFVWSDPSEPIELVMRVHRQHPFPQSLTLQCESLTNKCSFNTPVPSPYTAPHSQLSLVSEDPEFGGLYTKPSISVSPRGVMAMGGTVTIPCECRYQGLRVVLYKGGDHTTLQHIENTGDVTKFPICSVTQDGSRSYTCRYGSTSQAFIWSDPSEPVELVVRGEGPGLESPLSAPHPAQPSQSLCPKLRARICPGTLQRGLSSHGIRGKVLSWISNWLKDRKQRVGINGQLSEWREVNSSVP</sequence>
<dbReference type="GeneTree" id="ENSGT01150000286974"/>
<evidence type="ECO:0000256" key="1">
    <source>
        <dbReference type="ARBA" id="ARBA00022729"/>
    </source>
</evidence>
<dbReference type="InParanoid" id="A0A674IQF3"/>
<dbReference type="InterPro" id="IPR003599">
    <property type="entry name" value="Ig_sub"/>
</dbReference>
<evidence type="ECO:0000256" key="2">
    <source>
        <dbReference type="ARBA" id="ARBA00022737"/>
    </source>
</evidence>
<feature type="domain" description="Immunoglobulin" evidence="7">
    <location>
        <begin position="50"/>
        <end position="135"/>
    </location>
</feature>
<evidence type="ECO:0000256" key="4">
    <source>
        <dbReference type="ARBA" id="ARBA00023180"/>
    </source>
</evidence>
<dbReference type="Gene3D" id="2.60.40.10">
    <property type="entry name" value="Immunoglobulins"/>
    <property type="match status" value="2"/>
</dbReference>
<keyword evidence="4" id="KW-0325">Glycoprotein</keyword>
<keyword evidence="3" id="KW-1015">Disulfide bond</keyword>
<evidence type="ECO:0000313" key="8">
    <source>
        <dbReference type="Ensembl" id="ENSTMTP00000010393.1"/>
    </source>
</evidence>
<keyword evidence="5" id="KW-0393">Immunoglobulin domain</keyword>
<keyword evidence="1" id="KW-0732">Signal</keyword>
<evidence type="ECO:0000256" key="5">
    <source>
        <dbReference type="ARBA" id="ARBA00023319"/>
    </source>
</evidence>
<dbReference type="InterPro" id="IPR050412">
    <property type="entry name" value="Ig-like_Receptors_ImmuneReg"/>
</dbReference>
<dbReference type="Proteomes" id="UP000472274">
    <property type="component" value="Unplaced"/>
</dbReference>
<dbReference type="PANTHER" id="PTHR11738">
    <property type="entry name" value="MHC CLASS I NK CELL RECEPTOR"/>
    <property type="match status" value="1"/>
</dbReference>
<organism evidence="8 9">
    <name type="scientific">Terrapene triunguis</name>
    <name type="common">Three-toed box turtle</name>
    <dbReference type="NCBI Taxonomy" id="2587831"/>
    <lineage>
        <taxon>Eukaryota</taxon>
        <taxon>Metazoa</taxon>
        <taxon>Chordata</taxon>
        <taxon>Craniata</taxon>
        <taxon>Vertebrata</taxon>
        <taxon>Euteleostomi</taxon>
        <taxon>Archelosauria</taxon>
        <taxon>Testudinata</taxon>
        <taxon>Testudines</taxon>
        <taxon>Cryptodira</taxon>
        <taxon>Durocryptodira</taxon>
        <taxon>Testudinoidea</taxon>
        <taxon>Emydidae</taxon>
        <taxon>Terrapene</taxon>
    </lineage>
</organism>
<feature type="region of interest" description="Disordered" evidence="6">
    <location>
        <begin position="282"/>
        <end position="301"/>
    </location>
</feature>
<dbReference type="FunFam" id="2.60.40.10:FF:000049">
    <property type="entry name" value="Leukocyte immunoglobulin-like receptor subfamily B member 1"/>
    <property type="match status" value="1"/>
</dbReference>
<evidence type="ECO:0000313" key="9">
    <source>
        <dbReference type="Proteomes" id="UP000472274"/>
    </source>
</evidence>
<dbReference type="SUPFAM" id="SSF48726">
    <property type="entry name" value="Immunoglobulin"/>
    <property type="match status" value="2"/>
</dbReference>
<dbReference type="InterPro" id="IPR013783">
    <property type="entry name" value="Ig-like_fold"/>
</dbReference>
<dbReference type="FunFam" id="2.60.40.10:FF:000033">
    <property type="entry name" value="Killer cell immunoglobulin-like receptor"/>
    <property type="match status" value="1"/>
</dbReference>
<dbReference type="PANTHER" id="PTHR11738:SF186">
    <property type="entry name" value="OSTEOCLAST-ASSOCIATED IMMUNOGLOBULIN-LIKE RECEPTOR"/>
    <property type="match status" value="1"/>
</dbReference>
<dbReference type="GO" id="GO:0002764">
    <property type="term" value="P:immune response-regulating signaling pathway"/>
    <property type="evidence" value="ECO:0007669"/>
    <property type="project" value="TreeGrafter"/>
</dbReference>
<name>A0A674IQF3_9SAUR</name>
<dbReference type="AlphaFoldDB" id="A0A674IQF3"/>
<dbReference type="SMART" id="SM00409">
    <property type="entry name" value="IG"/>
    <property type="match status" value="2"/>
</dbReference>
<evidence type="ECO:0000256" key="6">
    <source>
        <dbReference type="SAM" id="MobiDB-lite"/>
    </source>
</evidence>
<dbReference type="Ensembl" id="ENSTMTT00000010743.1">
    <property type="protein sequence ID" value="ENSTMTP00000010393.1"/>
    <property type="gene ID" value="ENSTMTG00000007544.1"/>
</dbReference>
<feature type="domain" description="Immunoglobulin" evidence="7">
    <location>
        <begin position="195"/>
        <end position="280"/>
    </location>
</feature>
<evidence type="ECO:0000259" key="7">
    <source>
        <dbReference type="SMART" id="SM00409"/>
    </source>
</evidence>
<keyword evidence="9" id="KW-1185">Reference proteome</keyword>
<dbReference type="Pfam" id="PF13895">
    <property type="entry name" value="Ig_2"/>
    <property type="match status" value="1"/>
</dbReference>
<keyword evidence="2" id="KW-0677">Repeat</keyword>
<dbReference type="InterPro" id="IPR036179">
    <property type="entry name" value="Ig-like_dom_sf"/>
</dbReference>
<proteinExistence type="predicted"/>